<keyword evidence="8" id="KW-1133">Transmembrane helix</keyword>
<dbReference type="GO" id="GO:0005509">
    <property type="term" value="F:calcium ion binding"/>
    <property type="evidence" value="ECO:0007669"/>
    <property type="project" value="InterPro"/>
</dbReference>
<keyword evidence="4 7" id="KW-1015">Disulfide bond</keyword>
<reference evidence="12" key="1">
    <citation type="submission" date="2021-10" db="EMBL/GenBank/DDBJ databases">
        <title>Tropical sea cucumber genome reveals ecological adaptation and Cuvierian tubules defense mechanism.</title>
        <authorList>
            <person name="Chen T."/>
        </authorList>
    </citation>
    <scope>NUCLEOTIDE SEQUENCE</scope>
    <source>
        <strain evidence="12">Nanhai2018</strain>
        <tissue evidence="12">Muscle</tissue>
    </source>
</reference>
<dbReference type="PROSITE" id="PS50287">
    <property type="entry name" value="SRCR_2"/>
    <property type="match status" value="3"/>
</dbReference>
<evidence type="ECO:0000259" key="10">
    <source>
        <dbReference type="PROSITE" id="PS50026"/>
    </source>
</evidence>
<dbReference type="Gene3D" id="3.10.250.10">
    <property type="entry name" value="SRCR-like domain"/>
    <property type="match status" value="3"/>
</dbReference>
<gene>
    <name evidence="12" type="ORF">HOLleu_22727</name>
</gene>
<feature type="disulfide bond" evidence="7">
    <location>
        <begin position="87"/>
        <end position="97"/>
    </location>
</feature>
<keyword evidence="5" id="KW-0325">Glycoprotein</keyword>
<dbReference type="FunFam" id="2.10.25.10:FF:000122">
    <property type="entry name" value="Protein crumbs homolog 2"/>
    <property type="match status" value="1"/>
</dbReference>
<proteinExistence type="predicted"/>
<keyword evidence="8" id="KW-0812">Transmembrane</keyword>
<dbReference type="CDD" id="cd00054">
    <property type="entry name" value="EGF_CA"/>
    <property type="match status" value="2"/>
</dbReference>
<keyword evidence="13" id="KW-1185">Reference proteome</keyword>
<evidence type="ECO:0000256" key="9">
    <source>
        <dbReference type="SAM" id="SignalP"/>
    </source>
</evidence>
<dbReference type="InterPro" id="IPR000742">
    <property type="entry name" value="EGF"/>
</dbReference>
<evidence type="ECO:0000256" key="3">
    <source>
        <dbReference type="ARBA" id="ARBA00022737"/>
    </source>
</evidence>
<accession>A0A9Q1BZF9</accession>
<dbReference type="PROSITE" id="PS00022">
    <property type="entry name" value="EGF_1"/>
    <property type="match status" value="2"/>
</dbReference>
<dbReference type="FunFam" id="3.10.250.10:FF:000011">
    <property type="entry name" value="Scavenger receptor class A member 5"/>
    <property type="match status" value="1"/>
</dbReference>
<dbReference type="PROSITE" id="PS50026">
    <property type="entry name" value="EGF_3"/>
    <property type="match status" value="2"/>
</dbReference>
<keyword evidence="1 6" id="KW-0245">EGF-like domain</keyword>
<dbReference type="InterPro" id="IPR001190">
    <property type="entry name" value="SRCR"/>
</dbReference>
<dbReference type="PROSITE" id="PS01186">
    <property type="entry name" value="EGF_2"/>
    <property type="match status" value="1"/>
</dbReference>
<dbReference type="FunFam" id="3.10.250.10:FF:000001">
    <property type="entry name" value="Lysyl oxidase 4 isoform X1"/>
    <property type="match status" value="1"/>
</dbReference>
<organism evidence="12 13">
    <name type="scientific">Holothuria leucospilota</name>
    <name type="common">Black long sea cucumber</name>
    <name type="synonym">Mertensiothuria leucospilota</name>
    <dbReference type="NCBI Taxonomy" id="206669"/>
    <lineage>
        <taxon>Eukaryota</taxon>
        <taxon>Metazoa</taxon>
        <taxon>Echinodermata</taxon>
        <taxon>Eleutherozoa</taxon>
        <taxon>Echinozoa</taxon>
        <taxon>Holothuroidea</taxon>
        <taxon>Aspidochirotacea</taxon>
        <taxon>Aspidochirotida</taxon>
        <taxon>Holothuriidae</taxon>
        <taxon>Holothuria</taxon>
    </lineage>
</organism>
<dbReference type="Gene3D" id="2.10.25.10">
    <property type="entry name" value="Laminin"/>
    <property type="match status" value="2"/>
</dbReference>
<evidence type="ECO:0000256" key="4">
    <source>
        <dbReference type="ARBA" id="ARBA00023157"/>
    </source>
</evidence>
<evidence type="ECO:0000256" key="7">
    <source>
        <dbReference type="PROSITE-ProRule" id="PRU00196"/>
    </source>
</evidence>
<dbReference type="SMART" id="SM00179">
    <property type="entry name" value="EGF_CA"/>
    <property type="match status" value="2"/>
</dbReference>
<comment type="caution">
    <text evidence="7">Lacks conserved residue(s) required for the propagation of feature annotation.</text>
</comment>
<dbReference type="SMART" id="SM00181">
    <property type="entry name" value="EGF"/>
    <property type="match status" value="2"/>
</dbReference>
<comment type="caution">
    <text evidence="12">The sequence shown here is derived from an EMBL/GenBank/DDBJ whole genome shotgun (WGS) entry which is preliminary data.</text>
</comment>
<dbReference type="FunFam" id="2.10.25.10:FF:000143">
    <property type="entry name" value="Protein crumbs 1"/>
    <property type="match status" value="1"/>
</dbReference>
<dbReference type="SUPFAM" id="SSF56487">
    <property type="entry name" value="SRCR-like"/>
    <property type="match status" value="3"/>
</dbReference>
<dbReference type="PRINTS" id="PR00258">
    <property type="entry name" value="SPERACTRCPTR"/>
</dbReference>
<feature type="domain" description="EGF-like" evidence="10">
    <location>
        <begin position="374"/>
        <end position="410"/>
    </location>
</feature>
<dbReference type="Proteomes" id="UP001152320">
    <property type="component" value="Chromosome 10"/>
</dbReference>
<evidence type="ECO:0000259" key="11">
    <source>
        <dbReference type="PROSITE" id="PS50287"/>
    </source>
</evidence>
<feature type="disulfide bond" evidence="7">
    <location>
        <begin position="303"/>
        <end position="313"/>
    </location>
</feature>
<keyword evidence="8" id="KW-0472">Membrane</keyword>
<evidence type="ECO:0000256" key="1">
    <source>
        <dbReference type="ARBA" id="ARBA00022536"/>
    </source>
</evidence>
<dbReference type="PROSITE" id="PS00010">
    <property type="entry name" value="ASX_HYDROXYL"/>
    <property type="match status" value="1"/>
</dbReference>
<dbReference type="InterPro" id="IPR036772">
    <property type="entry name" value="SRCR-like_dom_sf"/>
</dbReference>
<keyword evidence="2 9" id="KW-0732">Signal</keyword>
<dbReference type="PANTHER" id="PTHR48071">
    <property type="entry name" value="SRCR DOMAIN-CONTAINING PROTEIN"/>
    <property type="match status" value="1"/>
</dbReference>
<keyword evidence="3" id="KW-0677">Repeat</keyword>
<evidence type="ECO:0000256" key="2">
    <source>
        <dbReference type="ARBA" id="ARBA00022729"/>
    </source>
</evidence>
<dbReference type="Pfam" id="PF00008">
    <property type="entry name" value="EGF"/>
    <property type="match status" value="2"/>
</dbReference>
<evidence type="ECO:0000256" key="8">
    <source>
        <dbReference type="SAM" id="Phobius"/>
    </source>
</evidence>
<protein>
    <submittedName>
        <fullName evidence="12">Neurotrypsin</fullName>
    </submittedName>
</protein>
<dbReference type="PANTHER" id="PTHR48071:SF28">
    <property type="entry name" value="SRCR DOMAIN-CONTAINING PROTEIN"/>
    <property type="match status" value="1"/>
</dbReference>
<feature type="domain" description="SRCR" evidence="11">
    <location>
        <begin position="18"/>
        <end position="117"/>
    </location>
</feature>
<feature type="disulfide bond" evidence="6">
    <location>
        <begin position="400"/>
        <end position="409"/>
    </location>
</feature>
<dbReference type="AlphaFoldDB" id="A0A9Q1BZF9"/>
<feature type="domain" description="SRCR" evidence="11">
    <location>
        <begin position="127"/>
        <end position="226"/>
    </location>
</feature>
<feature type="domain" description="SRCR" evidence="11">
    <location>
        <begin position="234"/>
        <end position="333"/>
    </location>
</feature>
<dbReference type="EMBL" id="JAIZAY010000010">
    <property type="protein sequence ID" value="KAJ8035483.1"/>
    <property type="molecule type" value="Genomic_DNA"/>
</dbReference>
<dbReference type="FunFam" id="3.10.250.10:FF:000043">
    <property type="entry name" value="Lysyl oxidase homolog 3B"/>
    <property type="match status" value="1"/>
</dbReference>
<evidence type="ECO:0000256" key="6">
    <source>
        <dbReference type="PROSITE-ProRule" id="PRU00076"/>
    </source>
</evidence>
<evidence type="ECO:0000313" key="12">
    <source>
        <dbReference type="EMBL" id="KAJ8035483.1"/>
    </source>
</evidence>
<feature type="disulfide bond" evidence="7">
    <location>
        <begin position="196"/>
        <end position="206"/>
    </location>
</feature>
<dbReference type="OrthoDB" id="430340at2759"/>
<feature type="chain" id="PRO_5040242510" evidence="9">
    <location>
        <begin position="24"/>
        <end position="546"/>
    </location>
</feature>
<sequence>MHCLENVLLSLLIDLPTVRLVNGDNDYEGRVEIFLNSVWGTIDDDPWDNNDASVVCRQLGYTFGGVAHESAHFGQGSGPIWLDKIECIGNEDNLLSCFHQNDTSEDSHSKDVGVACNGKGKHSETKVRLAGGKGPDEGRVEIFKNGQWGTVDDDHWNDIDAEVVCRELGYLHGGAAFRFGYFGQGTGPIWLDNINCVGNEPHLMNCPHETDTSEDNHSEDVGVRCAWKGIFSLLRLVDGSLPCEGRVEVLINNRWGTIKDDNWDNREANVVCSQLGYASGGIAYSGAYFGEGKGPVLVENFKCAGTESSLFSCSHREISLDGGHSKDAGVACFDLSNDFCSSQPCANNGKCVNARTSFLCFCPTGFNGTRCENVIDPCDSSPCEHNGTCIRERNYFHCICPDGVVGPQCEVEINPCFSNPFQGRENCSRQGNNFEYVTVETPNVINIEIIISTILLTLALCILLVEAICLIKINKMKRAIKQLVLPPTATMDGDHVQMRFQRSQYTTHVGCVIGCDNEGHVISKQNSSSESLSDDDLEVYENFQRR</sequence>
<dbReference type="Pfam" id="PF00530">
    <property type="entry name" value="SRCR"/>
    <property type="match status" value="3"/>
</dbReference>
<feature type="transmembrane region" description="Helical" evidence="8">
    <location>
        <begin position="449"/>
        <end position="471"/>
    </location>
</feature>
<feature type="domain" description="EGF-like" evidence="10">
    <location>
        <begin position="336"/>
        <end position="372"/>
    </location>
</feature>
<evidence type="ECO:0000256" key="5">
    <source>
        <dbReference type="ARBA" id="ARBA00023180"/>
    </source>
</evidence>
<feature type="signal peptide" evidence="9">
    <location>
        <begin position="1"/>
        <end position="23"/>
    </location>
</feature>
<dbReference type="SMART" id="SM00202">
    <property type="entry name" value="SR"/>
    <property type="match status" value="3"/>
</dbReference>
<dbReference type="InterPro" id="IPR000152">
    <property type="entry name" value="EGF-type_Asp/Asn_hydroxyl_site"/>
</dbReference>
<dbReference type="SUPFAM" id="SSF57196">
    <property type="entry name" value="EGF/Laminin"/>
    <property type="match status" value="2"/>
</dbReference>
<feature type="disulfide bond" evidence="6">
    <location>
        <begin position="362"/>
        <end position="371"/>
    </location>
</feature>
<dbReference type="GO" id="GO:0016020">
    <property type="term" value="C:membrane"/>
    <property type="evidence" value="ECO:0007669"/>
    <property type="project" value="InterPro"/>
</dbReference>
<name>A0A9Q1BZF9_HOLLE</name>
<evidence type="ECO:0000313" key="13">
    <source>
        <dbReference type="Proteomes" id="UP001152320"/>
    </source>
</evidence>
<dbReference type="InterPro" id="IPR001881">
    <property type="entry name" value="EGF-like_Ca-bd_dom"/>
</dbReference>